<comment type="similarity">
    <text evidence="1 6">Belongs to the eukaryotic ribosomal protein eL15 family.</text>
</comment>
<protein>
    <recommendedName>
        <fullName evidence="6">Ribosomal protein L15</fullName>
    </recommendedName>
</protein>
<dbReference type="GO" id="GO:0022625">
    <property type="term" value="C:cytosolic large ribosomal subunit"/>
    <property type="evidence" value="ECO:0007669"/>
    <property type="project" value="TreeGrafter"/>
</dbReference>
<keyword evidence="2 6" id="KW-0689">Ribosomal protein</keyword>
<evidence type="ECO:0000256" key="1">
    <source>
        <dbReference type="ARBA" id="ARBA00006857"/>
    </source>
</evidence>
<sequence>MGAYKYIQELRRKKESDTMCFLLRVRCWQYCQLSVLHQAPFLPPPTGPKESHRLGYKAKQGYVIYWIRVCCSDRKRPVPKGATYAFSLLLRSELDTTVILIDPFHKAIRRNPDTQWITKPVHKHRDLRSNTLQLHRYH</sequence>
<evidence type="ECO:0000256" key="4">
    <source>
        <dbReference type="ARBA" id="ARBA00034092"/>
    </source>
</evidence>
<keyword evidence="3 6" id="KW-0687">Ribonucleoprotein</keyword>
<dbReference type="SMART" id="SM01384">
    <property type="entry name" value="Ribosomal_L15e"/>
    <property type="match status" value="1"/>
</dbReference>
<evidence type="ECO:0000313" key="8">
    <source>
        <dbReference type="Proteomes" id="UP000694561"/>
    </source>
</evidence>
<dbReference type="InterPro" id="IPR000439">
    <property type="entry name" value="Ribosomal_eL15"/>
</dbReference>
<dbReference type="Proteomes" id="UP000694561">
    <property type="component" value="Unplaced"/>
</dbReference>
<name>A0A8C6C4H5_MONMO</name>
<evidence type="ECO:0000313" key="7">
    <source>
        <dbReference type="Ensembl" id="ENSMMNP00015022882.1"/>
    </source>
</evidence>
<dbReference type="Ensembl" id="ENSMMNT00015025146.1">
    <property type="protein sequence ID" value="ENSMMNP00015022882.1"/>
    <property type="gene ID" value="ENSMMNG00015016821.1"/>
</dbReference>
<dbReference type="GO" id="GO:0003735">
    <property type="term" value="F:structural constituent of ribosome"/>
    <property type="evidence" value="ECO:0007669"/>
    <property type="project" value="InterPro"/>
</dbReference>
<proteinExistence type="inferred from homology"/>
<evidence type="ECO:0000256" key="6">
    <source>
        <dbReference type="RuleBase" id="RU000663"/>
    </source>
</evidence>
<dbReference type="GeneTree" id="ENSGT00910000144184"/>
<dbReference type="SUPFAM" id="SSF54189">
    <property type="entry name" value="Ribosomal proteins S24e, L23 and L15e"/>
    <property type="match status" value="1"/>
</dbReference>
<dbReference type="PANTHER" id="PTHR11847">
    <property type="entry name" value="RIBOSOMAL PROTEIN L15"/>
    <property type="match status" value="1"/>
</dbReference>
<comment type="subunit">
    <text evidence="5">Component of the large ribosomal subunit. Interacts with IFIT1 (via TPR repeats 1-4).</text>
</comment>
<dbReference type="Gene3D" id="3.40.1120.10">
    <property type="entry name" value="Ribosomal protein l15e"/>
    <property type="match status" value="2"/>
</dbReference>
<dbReference type="GO" id="GO:0002181">
    <property type="term" value="P:cytoplasmic translation"/>
    <property type="evidence" value="ECO:0007669"/>
    <property type="project" value="TreeGrafter"/>
</dbReference>
<dbReference type="PANTHER" id="PTHR11847:SF27">
    <property type="entry name" value="LARGE RIBOSOMAL SUBUNIT PROTEIN EL15"/>
    <property type="match status" value="1"/>
</dbReference>
<evidence type="ECO:0000256" key="3">
    <source>
        <dbReference type="ARBA" id="ARBA00023274"/>
    </source>
</evidence>
<comment type="function">
    <text evidence="4">Component of the large ribosomal subunit. The ribosome is a large ribonucleoprotein complex responsible for the synthesis of proteins in the cell.</text>
</comment>
<reference evidence="7" key="2">
    <citation type="submission" date="2025-09" db="UniProtKB">
        <authorList>
            <consortium name="Ensembl"/>
        </authorList>
    </citation>
    <scope>IDENTIFICATION</scope>
</reference>
<dbReference type="GO" id="GO:0003723">
    <property type="term" value="F:RNA binding"/>
    <property type="evidence" value="ECO:0007669"/>
    <property type="project" value="TreeGrafter"/>
</dbReference>
<evidence type="ECO:0000256" key="2">
    <source>
        <dbReference type="ARBA" id="ARBA00022980"/>
    </source>
</evidence>
<dbReference type="InterPro" id="IPR024794">
    <property type="entry name" value="Rbsml_eL15_core_dom_sf"/>
</dbReference>
<dbReference type="Pfam" id="PF00827">
    <property type="entry name" value="Ribosomal_L15e"/>
    <property type="match status" value="2"/>
</dbReference>
<organism evidence="7 8">
    <name type="scientific">Monodon monoceros</name>
    <name type="common">Narwhal</name>
    <name type="synonym">Ceratodon monodon</name>
    <dbReference type="NCBI Taxonomy" id="40151"/>
    <lineage>
        <taxon>Eukaryota</taxon>
        <taxon>Metazoa</taxon>
        <taxon>Chordata</taxon>
        <taxon>Craniata</taxon>
        <taxon>Vertebrata</taxon>
        <taxon>Euteleostomi</taxon>
        <taxon>Mammalia</taxon>
        <taxon>Eutheria</taxon>
        <taxon>Laurasiatheria</taxon>
        <taxon>Artiodactyla</taxon>
        <taxon>Whippomorpha</taxon>
        <taxon>Cetacea</taxon>
        <taxon>Odontoceti</taxon>
        <taxon>Monodontidae</taxon>
        <taxon>Monodon</taxon>
    </lineage>
</organism>
<reference evidence="7" key="1">
    <citation type="submission" date="2025-08" db="UniProtKB">
        <authorList>
            <consortium name="Ensembl"/>
        </authorList>
    </citation>
    <scope>IDENTIFICATION</scope>
</reference>
<dbReference type="InterPro" id="IPR012678">
    <property type="entry name" value="Ribosomal_uL23/eL15/eS24_sf"/>
</dbReference>
<evidence type="ECO:0000256" key="5">
    <source>
        <dbReference type="ARBA" id="ARBA00046623"/>
    </source>
</evidence>
<accession>A0A8C6C4H5</accession>
<dbReference type="AlphaFoldDB" id="A0A8C6C4H5"/>
<keyword evidence="8" id="KW-1185">Reference proteome</keyword>